<dbReference type="InterPro" id="IPR044924">
    <property type="entry name" value="HAD-SF_hydro_IA_REG-2-like_cap"/>
</dbReference>
<keyword evidence="2" id="KW-1185">Reference proteome</keyword>
<dbReference type="GeneID" id="83016952"/>
<reference evidence="1 2" key="1">
    <citation type="submission" date="2018-08" db="EMBL/GenBank/DDBJ databases">
        <title>A genome reference for cultivated species of the human gut microbiota.</title>
        <authorList>
            <person name="Zou Y."/>
            <person name="Xue W."/>
            <person name="Luo G."/>
        </authorList>
    </citation>
    <scope>NUCLEOTIDE SEQUENCE [LARGE SCALE GENOMIC DNA]</scope>
    <source>
        <strain evidence="1 2">AF24-29</strain>
    </source>
</reference>
<dbReference type="GO" id="GO:0016787">
    <property type="term" value="F:hydrolase activity"/>
    <property type="evidence" value="ECO:0007669"/>
    <property type="project" value="UniProtKB-KW"/>
</dbReference>
<dbReference type="InterPro" id="IPR036412">
    <property type="entry name" value="HAD-like_sf"/>
</dbReference>
<keyword evidence="1" id="KW-0378">Hydrolase</keyword>
<dbReference type="InterPro" id="IPR023214">
    <property type="entry name" value="HAD_sf"/>
</dbReference>
<protein>
    <submittedName>
        <fullName evidence="1">HAD family hydrolase</fullName>
    </submittedName>
</protein>
<accession>A0A412FIM2</accession>
<dbReference type="PRINTS" id="PR00413">
    <property type="entry name" value="HADHALOGNASE"/>
</dbReference>
<dbReference type="Proteomes" id="UP000284178">
    <property type="component" value="Unassembled WGS sequence"/>
</dbReference>
<evidence type="ECO:0000313" key="2">
    <source>
        <dbReference type="Proteomes" id="UP000284178"/>
    </source>
</evidence>
<gene>
    <name evidence="1" type="ORF">DWY25_16265</name>
</gene>
<dbReference type="SFLD" id="SFLDS00003">
    <property type="entry name" value="Haloacid_Dehalogenase"/>
    <property type="match status" value="1"/>
</dbReference>
<comment type="caution">
    <text evidence="1">The sequence shown here is derived from an EMBL/GenBank/DDBJ whole genome shotgun (WGS) entry which is preliminary data.</text>
</comment>
<dbReference type="InterPro" id="IPR006439">
    <property type="entry name" value="HAD-SF_hydro_IA"/>
</dbReference>
<dbReference type="InterPro" id="IPR051828">
    <property type="entry name" value="HAD-like_hydrolase_domain"/>
</dbReference>
<evidence type="ECO:0000313" key="1">
    <source>
        <dbReference type="EMBL" id="RGR68008.1"/>
    </source>
</evidence>
<organism evidence="1 2">
    <name type="scientific">Holdemania filiformis</name>
    <dbReference type="NCBI Taxonomy" id="61171"/>
    <lineage>
        <taxon>Bacteria</taxon>
        <taxon>Bacillati</taxon>
        <taxon>Bacillota</taxon>
        <taxon>Erysipelotrichia</taxon>
        <taxon>Erysipelotrichales</taxon>
        <taxon>Erysipelotrichaceae</taxon>
        <taxon>Holdemania</taxon>
    </lineage>
</organism>
<dbReference type="AlphaFoldDB" id="A0A412FIM2"/>
<dbReference type="PANTHER" id="PTHR46191">
    <property type="match status" value="1"/>
</dbReference>
<dbReference type="NCBIfam" id="TIGR01549">
    <property type="entry name" value="HAD-SF-IA-v1"/>
    <property type="match status" value="1"/>
</dbReference>
<dbReference type="Gene3D" id="1.10.150.720">
    <property type="entry name" value="Haloacid dehalogenase-like hydrolase"/>
    <property type="match status" value="1"/>
</dbReference>
<dbReference type="PANTHER" id="PTHR46191:SF2">
    <property type="entry name" value="HALOACID DEHALOGENASE-LIKE HYDROLASE DOMAIN-CONTAINING PROTEIN 3"/>
    <property type="match status" value="1"/>
</dbReference>
<dbReference type="SUPFAM" id="SSF56784">
    <property type="entry name" value="HAD-like"/>
    <property type="match status" value="1"/>
</dbReference>
<dbReference type="Pfam" id="PF00702">
    <property type="entry name" value="Hydrolase"/>
    <property type="match status" value="1"/>
</dbReference>
<dbReference type="RefSeq" id="WP_117896113.1">
    <property type="nucleotide sequence ID" value="NZ_CABJCV010000029.1"/>
</dbReference>
<dbReference type="EMBL" id="QRUP01000029">
    <property type="protein sequence ID" value="RGR68008.1"/>
    <property type="molecule type" value="Genomic_DNA"/>
</dbReference>
<name>A0A412FIM2_9FIRM</name>
<dbReference type="Gene3D" id="3.40.50.1000">
    <property type="entry name" value="HAD superfamily/HAD-like"/>
    <property type="match status" value="1"/>
</dbReference>
<dbReference type="SFLD" id="SFLDG01129">
    <property type="entry name" value="C1.5:_HAD__Beta-PGM__Phosphata"/>
    <property type="match status" value="1"/>
</dbReference>
<proteinExistence type="predicted"/>
<sequence length="239" mass="26323">MNQRPALIWDFDGTLAYQEGKWSGAMLAAMDELAPGHGLTLKDVRPLMSSGFPWDEPEKLHPELTDPQAWWAFLEAYLMRVALALGFNEDQARRIARQVHHVQADSRSYHLFPDTRATLDRLKSEGYRMIILSNHVPELPQIVCDLGLTDAFEAVLGSAQTAVEKPHPRAFALALETLGNPAAAVMIGDNPIADGHGALQAGLQPLLVHSSDKSALFWHCGQLCEIPALLASHSFSTER</sequence>